<dbReference type="PANTHER" id="PTHR43110:SF1">
    <property type="entry name" value="THIOL PEROXIDASE"/>
    <property type="match status" value="1"/>
</dbReference>
<dbReference type="GO" id="GO:0008379">
    <property type="term" value="F:thioredoxin peroxidase activity"/>
    <property type="evidence" value="ECO:0007669"/>
    <property type="project" value="InterPro"/>
</dbReference>
<dbReference type="EMBL" id="BFFP01000014">
    <property type="protein sequence ID" value="GBG94583.1"/>
    <property type="molecule type" value="Genomic_DNA"/>
</dbReference>
<feature type="domain" description="Thioredoxin" evidence="5">
    <location>
        <begin position="17"/>
        <end position="163"/>
    </location>
</feature>
<dbReference type="PROSITE" id="PS51352">
    <property type="entry name" value="THIOREDOXIN_2"/>
    <property type="match status" value="1"/>
</dbReference>
<dbReference type="InterPro" id="IPR036249">
    <property type="entry name" value="Thioredoxin-like_sf"/>
</dbReference>
<evidence type="ECO:0000256" key="1">
    <source>
        <dbReference type="ARBA" id="ARBA00022559"/>
    </source>
</evidence>
<dbReference type="RefSeq" id="WP_124976125.1">
    <property type="nucleotide sequence ID" value="NZ_BFFP01000014.1"/>
</dbReference>
<dbReference type="OrthoDB" id="9781543at2"/>
<dbReference type="InterPro" id="IPR002065">
    <property type="entry name" value="TPX"/>
</dbReference>
<keyword evidence="1 6" id="KW-0560">Oxidoreductase</keyword>
<keyword evidence="7" id="KW-1185">Reference proteome</keyword>
<evidence type="ECO:0000256" key="2">
    <source>
        <dbReference type="ARBA" id="ARBA00022862"/>
    </source>
</evidence>
<dbReference type="InterPro" id="IPR000866">
    <property type="entry name" value="AhpC/TSA"/>
</dbReference>
<dbReference type="PANTHER" id="PTHR43110">
    <property type="entry name" value="THIOL PEROXIDASE"/>
    <property type="match status" value="1"/>
</dbReference>
<evidence type="ECO:0000259" key="5">
    <source>
        <dbReference type="PROSITE" id="PS51352"/>
    </source>
</evidence>
<protein>
    <submittedName>
        <fullName evidence="6">Thiol peroxidase</fullName>
    </submittedName>
</protein>
<reference evidence="6 7" key="1">
    <citation type="journal article" date="2019" name="Int. J. Syst. Evol. Microbiol.">
        <title>Lactobacillus salitolerans sp. nov., a novel lactic acid bacterium isolated from spent mushroom substrates.</title>
        <authorList>
            <person name="Tohno M."/>
            <person name="Tanizawa Y."/>
            <person name="Kojima Y."/>
            <person name="Sakamoto M."/>
            <person name="Nakamura Y."/>
            <person name="Ohkuma M."/>
            <person name="Kobayashi H."/>
        </authorList>
    </citation>
    <scope>NUCLEOTIDE SEQUENCE [LARGE SCALE GENOMIC DNA]</scope>
    <source>
        <strain evidence="6 7">YK43</strain>
    </source>
</reference>
<keyword evidence="3" id="KW-1015">Disulfide bond</keyword>
<organism evidence="6 7">
    <name type="scientific">Ligilactobacillus salitolerans</name>
    <dbReference type="NCBI Taxonomy" id="1808352"/>
    <lineage>
        <taxon>Bacteria</taxon>
        <taxon>Bacillati</taxon>
        <taxon>Bacillota</taxon>
        <taxon>Bacilli</taxon>
        <taxon>Lactobacillales</taxon>
        <taxon>Lactobacillaceae</taxon>
        <taxon>Ligilactobacillus</taxon>
    </lineage>
</organism>
<dbReference type="InterPro" id="IPR050455">
    <property type="entry name" value="Tpx_Peroxidase_subfamily"/>
</dbReference>
<dbReference type="AlphaFoldDB" id="A0A401ISR0"/>
<proteinExistence type="predicted"/>
<comment type="caution">
    <text evidence="6">The sequence shown here is derived from an EMBL/GenBank/DDBJ whole genome shotgun (WGS) entry which is preliminary data.</text>
</comment>
<gene>
    <name evidence="6" type="primary">tpx</name>
    <name evidence="6" type="ORF">LFYK43_10420</name>
</gene>
<evidence type="ECO:0000256" key="3">
    <source>
        <dbReference type="ARBA" id="ARBA00023157"/>
    </source>
</evidence>
<keyword evidence="4" id="KW-0676">Redox-active center</keyword>
<dbReference type="Proteomes" id="UP000286848">
    <property type="component" value="Unassembled WGS sequence"/>
</dbReference>
<evidence type="ECO:0000313" key="7">
    <source>
        <dbReference type="Proteomes" id="UP000286848"/>
    </source>
</evidence>
<dbReference type="InterPro" id="IPR013766">
    <property type="entry name" value="Thioredoxin_domain"/>
</dbReference>
<keyword evidence="1 6" id="KW-0575">Peroxidase</keyword>
<sequence>MQITRHDEPLQTIGDPQKVGEKLPEFTLTDAVGQTVASKDLLNKPTLISVVPDINTRVCSISTKRFNQEVDQYPEINFLTISTNTPEQQKDWCAAEGVANMQLFSDQELDFGKKTGLYISEAGVDSRSIWVVDQAGTIVYQELVPEMTHEPNYAAALGFISAL</sequence>
<accession>A0A401ISR0</accession>
<dbReference type="CDD" id="cd03014">
    <property type="entry name" value="PRX_Atyp2cys"/>
    <property type="match status" value="1"/>
</dbReference>
<dbReference type="NCBIfam" id="NF001808">
    <property type="entry name" value="PRK00522.1"/>
    <property type="match status" value="1"/>
</dbReference>
<keyword evidence="2" id="KW-0049">Antioxidant</keyword>
<dbReference type="SUPFAM" id="SSF52833">
    <property type="entry name" value="Thioredoxin-like"/>
    <property type="match status" value="1"/>
</dbReference>
<evidence type="ECO:0000313" key="6">
    <source>
        <dbReference type="EMBL" id="GBG94583.1"/>
    </source>
</evidence>
<dbReference type="Gene3D" id="3.40.30.10">
    <property type="entry name" value="Glutaredoxin"/>
    <property type="match status" value="1"/>
</dbReference>
<name>A0A401ISR0_9LACO</name>
<evidence type="ECO:0000256" key="4">
    <source>
        <dbReference type="ARBA" id="ARBA00023284"/>
    </source>
</evidence>
<dbReference type="Pfam" id="PF00578">
    <property type="entry name" value="AhpC-TSA"/>
    <property type="match status" value="1"/>
</dbReference>